<keyword evidence="2" id="KW-1185">Reference proteome</keyword>
<dbReference type="Gene3D" id="3.10.450.50">
    <property type="match status" value="1"/>
</dbReference>
<name>A0AAV3UL76_9EURY</name>
<dbReference type="RefSeq" id="WP_227774167.1">
    <property type="nucleotide sequence ID" value="NZ_BAABKX010000015.1"/>
</dbReference>
<reference evidence="1 2" key="1">
    <citation type="journal article" date="2019" name="Int. J. Syst. Evol. Microbiol.">
        <title>The Global Catalogue of Microorganisms (GCM) 10K type strain sequencing project: providing services to taxonomists for standard genome sequencing and annotation.</title>
        <authorList>
            <consortium name="The Broad Institute Genomics Platform"/>
            <consortium name="The Broad Institute Genome Sequencing Center for Infectious Disease"/>
            <person name="Wu L."/>
            <person name="Ma J."/>
        </authorList>
    </citation>
    <scope>NUCLEOTIDE SEQUENCE [LARGE SCALE GENOMIC DNA]</scope>
    <source>
        <strain evidence="1 2">JCM 17504</strain>
    </source>
</reference>
<comment type="caution">
    <text evidence="1">The sequence shown here is derived from an EMBL/GenBank/DDBJ whole genome shotgun (WGS) entry which is preliminary data.</text>
</comment>
<accession>A0AAV3UL76</accession>
<sequence>MGQTEDTKAVVRRFIDEFVNEGDESVANELLAPNYVRYDPDAPGGVQEADEFKAMIDMFGTAFPDGDVHIEEMISEGDLVVFRGKERGTHEGEFMGHEPTGETFEITGLAMHRVEDGLIKETWANWDMLGMLQQLGIVPLPDELTEMAE</sequence>
<dbReference type="Pfam" id="PF07366">
    <property type="entry name" value="SnoaL"/>
    <property type="match status" value="1"/>
</dbReference>
<protein>
    <submittedName>
        <fullName evidence="1">Ester cyclase</fullName>
    </submittedName>
</protein>
<dbReference type="InterPro" id="IPR009959">
    <property type="entry name" value="Cyclase_SnoaL-like"/>
</dbReference>
<evidence type="ECO:0000313" key="2">
    <source>
        <dbReference type="Proteomes" id="UP001501729"/>
    </source>
</evidence>
<dbReference type="Proteomes" id="UP001501729">
    <property type="component" value="Unassembled WGS sequence"/>
</dbReference>
<dbReference type="GO" id="GO:0030638">
    <property type="term" value="P:polyketide metabolic process"/>
    <property type="evidence" value="ECO:0007669"/>
    <property type="project" value="InterPro"/>
</dbReference>
<dbReference type="GeneID" id="68614433"/>
<dbReference type="PANTHER" id="PTHR38436">
    <property type="entry name" value="POLYKETIDE CYCLASE SNOAL-LIKE DOMAIN"/>
    <property type="match status" value="1"/>
</dbReference>
<gene>
    <name evidence="1" type="ORF">GCM10025751_37020</name>
</gene>
<dbReference type="EMBL" id="BAABKX010000015">
    <property type="protein sequence ID" value="GAA5056327.1"/>
    <property type="molecule type" value="Genomic_DNA"/>
</dbReference>
<dbReference type="SUPFAM" id="SSF54427">
    <property type="entry name" value="NTF2-like"/>
    <property type="match status" value="1"/>
</dbReference>
<dbReference type="InterPro" id="IPR032710">
    <property type="entry name" value="NTF2-like_dom_sf"/>
</dbReference>
<dbReference type="PANTHER" id="PTHR38436:SF1">
    <property type="entry name" value="ESTER CYCLASE"/>
    <property type="match status" value="1"/>
</dbReference>
<proteinExistence type="predicted"/>
<dbReference type="AlphaFoldDB" id="A0AAV3UL76"/>
<organism evidence="1 2">
    <name type="scientific">Haladaptatus pallidirubidus</name>
    <dbReference type="NCBI Taxonomy" id="1008152"/>
    <lineage>
        <taxon>Archaea</taxon>
        <taxon>Methanobacteriati</taxon>
        <taxon>Methanobacteriota</taxon>
        <taxon>Stenosarchaea group</taxon>
        <taxon>Halobacteria</taxon>
        <taxon>Halobacteriales</taxon>
        <taxon>Haladaptataceae</taxon>
        <taxon>Haladaptatus</taxon>
    </lineage>
</organism>
<evidence type="ECO:0000313" key="1">
    <source>
        <dbReference type="EMBL" id="GAA5056327.1"/>
    </source>
</evidence>